<sequence>MVKIILCILIIIAGIAAGHLKARTYENRVLHLQDLITTIKILESEMKYRLDPLPEIFIKISGMKISLAGRLFETTSRLLREDFAHDFANCWNQAVELVYKDSSLTRADKQVLSDLGIELGKTDMGSQYSLFSRAYTLLDAQVAEAAEEKRTKGKMYKSLGTAVGVLVVILLV</sequence>
<dbReference type="Proteomes" id="UP000675664">
    <property type="component" value="Unassembled WGS sequence"/>
</dbReference>
<dbReference type="RefSeq" id="WP_227016762.1">
    <property type="nucleotide sequence ID" value="NZ_JAGSND010000001.1"/>
</dbReference>
<comment type="caution">
    <text evidence="1">The sequence shown here is derived from an EMBL/GenBank/DDBJ whole genome shotgun (WGS) entry which is preliminary data.</text>
</comment>
<dbReference type="PIRSF" id="PIRSF021435">
    <property type="entry name" value="SpoIIIAB"/>
    <property type="match status" value="1"/>
</dbReference>
<evidence type="ECO:0000313" key="2">
    <source>
        <dbReference type="Proteomes" id="UP000675664"/>
    </source>
</evidence>
<reference evidence="1" key="2">
    <citation type="submission" date="2021-04" db="EMBL/GenBank/DDBJ databases">
        <authorList>
            <person name="Liu J."/>
        </authorList>
    </citation>
    <scope>NUCLEOTIDE SEQUENCE</scope>
    <source>
        <strain evidence="1">BAD-6</strain>
    </source>
</reference>
<organism evidence="1 2">
    <name type="scientific">Sinanaerobacter chloroacetimidivorans</name>
    <dbReference type="NCBI Taxonomy" id="2818044"/>
    <lineage>
        <taxon>Bacteria</taxon>
        <taxon>Bacillati</taxon>
        <taxon>Bacillota</taxon>
        <taxon>Clostridia</taxon>
        <taxon>Peptostreptococcales</taxon>
        <taxon>Anaerovoracaceae</taxon>
        <taxon>Sinanaerobacter</taxon>
    </lineage>
</organism>
<reference evidence="1" key="1">
    <citation type="submission" date="2021-04" db="EMBL/GenBank/DDBJ databases">
        <title>Sinoanaerobacter chloroacetimidivorans sp. nov., an obligate anaerobic bacterium isolated from anaerobic sludge.</title>
        <authorList>
            <person name="Bao Y."/>
        </authorList>
    </citation>
    <scope>NUCLEOTIDE SEQUENCE</scope>
    <source>
        <strain evidence="1">BAD-6</strain>
    </source>
</reference>
<accession>A0A8J7VZT6</accession>
<keyword evidence="2" id="KW-1185">Reference proteome</keyword>
<dbReference type="Pfam" id="PF09548">
    <property type="entry name" value="Spore_III_AB"/>
    <property type="match status" value="1"/>
</dbReference>
<protein>
    <submittedName>
        <fullName evidence="1">Stage III sporulation protein AB</fullName>
    </submittedName>
</protein>
<proteinExistence type="predicted"/>
<gene>
    <name evidence="1" type="ORF">KCX82_02005</name>
</gene>
<evidence type="ECO:0000313" key="1">
    <source>
        <dbReference type="EMBL" id="MBR0596640.1"/>
    </source>
</evidence>
<name>A0A8J7VZT6_9FIRM</name>
<dbReference type="InterPro" id="IPR014198">
    <property type="entry name" value="Spore_III_AB"/>
</dbReference>
<dbReference type="AlphaFoldDB" id="A0A8J7VZT6"/>
<dbReference type="EMBL" id="JAGSND010000001">
    <property type="protein sequence ID" value="MBR0596640.1"/>
    <property type="molecule type" value="Genomic_DNA"/>
</dbReference>